<evidence type="ECO:0000259" key="2">
    <source>
        <dbReference type="PROSITE" id="PS50010"/>
    </source>
</evidence>
<evidence type="ECO:0000313" key="3">
    <source>
        <dbReference type="EMBL" id="VDD92842.1"/>
    </source>
</evidence>
<keyword evidence="4" id="KW-1185">Reference proteome</keyword>
<dbReference type="InterPro" id="IPR035899">
    <property type="entry name" value="DBL_dom_sf"/>
</dbReference>
<protein>
    <submittedName>
        <fullName evidence="5">DH domain-containing protein</fullName>
    </submittedName>
</protein>
<dbReference type="InterPro" id="IPR043537">
    <property type="entry name" value="Tiam1/Tiam2/Sif"/>
</dbReference>
<dbReference type="EMBL" id="UXUI01008995">
    <property type="protein sequence ID" value="VDD92842.1"/>
    <property type="molecule type" value="Genomic_DNA"/>
</dbReference>
<dbReference type="SMART" id="SM00325">
    <property type="entry name" value="RhoGEF"/>
    <property type="match status" value="1"/>
</dbReference>
<evidence type="ECO:0000313" key="4">
    <source>
        <dbReference type="Proteomes" id="UP000274131"/>
    </source>
</evidence>
<dbReference type="CDD" id="cd00160">
    <property type="entry name" value="RhoGEF"/>
    <property type="match status" value="1"/>
</dbReference>
<dbReference type="GO" id="GO:0007264">
    <property type="term" value="P:small GTPase-mediated signal transduction"/>
    <property type="evidence" value="ECO:0007669"/>
    <property type="project" value="InterPro"/>
</dbReference>
<proteinExistence type="predicted"/>
<accession>A0A0N4VC30</accession>
<feature type="region of interest" description="Disordered" evidence="1">
    <location>
        <begin position="514"/>
        <end position="538"/>
    </location>
</feature>
<dbReference type="PANTHER" id="PTHR46001">
    <property type="entry name" value="TIAM (MAMMALIAN TUMOR INVASION AND METASTASIS FACTOR) HOMOLOG"/>
    <property type="match status" value="1"/>
</dbReference>
<dbReference type="AlphaFoldDB" id="A0A0N4VC30"/>
<dbReference type="PROSITE" id="PS50010">
    <property type="entry name" value="DH_2"/>
    <property type="match status" value="1"/>
</dbReference>
<dbReference type="Proteomes" id="UP000274131">
    <property type="component" value="Unassembled WGS sequence"/>
</dbReference>
<dbReference type="Gene3D" id="1.20.900.10">
    <property type="entry name" value="Dbl homology (DH) domain"/>
    <property type="match status" value="1"/>
</dbReference>
<sequence length="538" mass="61158">MVLELILHLKNDVTFVKDRKKSKLLISTPIWKQTPVEMLAINFRLPAANLQLKSMPKIKLEQGGKGNNDVTTTHMIKQKDKQRHGRTPIRMQRSFHSQMPDEHDAAAGAVPSASWQHPQIGQNSNLRARSMERPPVDQDASVKQGEKFWSGPLRCSNYKSGRRDPVLMSQLAFEKLNNKEERRRSVPNTALQISHFSDLSKGHLISSITELVTTEEIYVKHLQKLISQYLRPSNLPILELTEKLLKVQTSFLTSLIDAAGDTVHGTDISEQQLRDALIRIFALFVNKCSKFKIYSEYSAGFLRFQQERKVWELEKINSAKQQGEGVQSLLIKPIQRVLKYPLFLQQMKDNCTKGCVERQQGEQALQRMHALADYINEMQRLIEQYGKDIEEIAAKNASASQMKFSQLLMFAHVDWLNSCEKGVTSCLAFVFTSVVLILCPTHSKNKGKFHKILPVPEVTITEGADEISESKYFFTINHLNTQQQTSETLQLCCCQVDVKNQFIKAVQKASTITKKDHRRPLSGSSQSDGGYGSDRHHS</sequence>
<dbReference type="InterPro" id="IPR055230">
    <property type="entry name" value="PH_Tiam1/2"/>
</dbReference>
<dbReference type="InterPro" id="IPR011993">
    <property type="entry name" value="PH-like_dom_sf"/>
</dbReference>
<gene>
    <name evidence="3" type="ORF">EVEC_LOCUS7593</name>
</gene>
<reference evidence="3 4" key="2">
    <citation type="submission" date="2018-10" db="EMBL/GenBank/DDBJ databases">
        <authorList>
            <consortium name="Pathogen Informatics"/>
        </authorList>
    </citation>
    <scope>NUCLEOTIDE SEQUENCE [LARGE SCALE GENOMIC DNA]</scope>
</reference>
<dbReference type="Pfam" id="PF23014">
    <property type="entry name" value="PH_Tiam1"/>
    <property type="match status" value="1"/>
</dbReference>
<dbReference type="Gene3D" id="2.30.29.30">
    <property type="entry name" value="Pleckstrin-homology domain (PH domain)/Phosphotyrosine-binding domain (PTB)"/>
    <property type="match status" value="1"/>
</dbReference>
<dbReference type="SUPFAM" id="SSF50729">
    <property type="entry name" value="PH domain-like"/>
    <property type="match status" value="1"/>
</dbReference>
<dbReference type="PANTHER" id="PTHR46001:SF3">
    <property type="entry name" value="PROTEIN STILL LIFE, ISOFORM SIF TYPE 1"/>
    <property type="match status" value="1"/>
</dbReference>
<dbReference type="STRING" id="51028.A0A0N4VC30"/>
<dbReference type="InterPro" id="IPR000219">
    <property type="entry name" value="DH_dom"/>
</dbReference>
<dbReference type="Pfam" id="PF00621">
    <property type="entry name" value="RhoGEF"/>
    <property type="match status" value="1"/>
</dbReference>
<name>A0A0N4VC30_ENTVE</name>
<reference evidence="5" key="1">
    <citation type="submission" date="2017-02" db="UniProtKB">
        <authorList>
            <consortium name="WormBaseParasite"/>
        </authorList>
    </citation>
    <scope>IDENTIFICATION</scope>
</reference>
<dbReference type="SUPFAM" id="SSF48065">
    <property type="entry name" value="DBL homology domain (DH-domain)"/>
    <property type="match status" value="1"/>
</dbReference>
<dbReference type="OrthoDB" id="1594986at2759"/>
<evidence type="ECO:0000256" key="1">
    <source>
        <dbReference type="SAM" id="MobiDB-lite"/>
    </source>
</evidence>
<dbReference type="GO" id="GO:0005085">
    <property type="term" value="F:guanyl-nucleotide exchange factor activity"/>
    <property type="evidence" value="ECO:0007669"/>
    <property type="project" value="InterPro"/>
</dbReference>
<dbReference type="WBParaSite" id="EVEC_0000810901-mRNA-1">
    <property type="protein sequence ID" value="EVEC_0000810901-mRNA-1"/>
    <property type="gene ID" value="EVEC_0000810901"/>
</dbReference>
<organism evidence="5">
    <name type="scientific">Enterobius vermicularis</name>
    <name type="common">Human pinworm</name>
    <dbReference type="NCBI Taxonomy" id="51028"/>
    <lineage>
        <taxon>Eukaryota</taxon>
        <taxon>Metazoa</taxon>
        <taxon>Ecdysozoa</taxon>
        <taxon>Nematoda</taxon>
        <taxon>Chromadorea</taxon>
        <taxon>Rhabditida</taxon>
        <taxon>Spirurina</taxon>
        <taxon>Oxyuridomorpha</taxon>
        <taxon>Oxyuroidea</taxon>
        <taxon>Oxyuridae</taxon>
        <taxon>Enterobius</taxon>
    </lineage>
</organism>
<feature type="domain" description="DH" evidence="2">
    <location>
        <begin position="203"/>
        <end position="378"/>
    </location>
</feature>
<evidence type="ECO:0000313" key="5">
    <source>
        <dbReference type="WBParaSite" id="EVEC_0000810901-mRNA-1"/>
    </source>
</evidence>